<dbReference type="Gene3D" id="1.10.3720.10">
    <property type="entry name" value="MetI-like"/>
    <property type="match status" value="1"/>
</dbReference>
<feature type="transmembrane region" description="Helical" evidence="7">
    <location>
        <begin position="138"/>
        <end position="160"/>
    </location>
</feature>
<evidence type="ECO:0000256" key="7">
    <source>
        <dbReference type="RuleBase" id="RU363032"/>
    </source>
</evidence>
<feature type="domain" description="ABC transmembrane type-1" evidence="8">
    <location>
        <begin position="100"/>
        <end position="313"/>
    </location>
</feature>
<evidence type="ECO:0000256" key="5">
    <source>
        <dbReference type="ARBA" id="ARBA00022989"/>
    </source>
</evidence>
<dbReference type="CDD" id="cd06261">
    <property type="entry name" value="TM_PBP2"/>
    <property type="match status" value="1"/>
</dbReference>
<evidence type="ECO:0000256" key="1">
    <source>
        <dbReference type="ARBA" id="ARBA00004651"/>
    </source>
</evidence>
<proteinExistence type="inferred from homology"/>
<comment type="caution">
    <text evidence="9">The sequence shown here is derived from an EMBL/GenBank/DDBJ whole genome shotgun (WGS) entry which is preliminary data.</text>
</comment>
<keyword evidence="9" id="KW-0762">Sugar transport</keyword>
<dbReference type="InterPro" id="IPR051393">
    <property type="entry name" value="ABC_transporter_permease"/>
</dbReference>
<keyword evidence="2 7" id="KW-0813">Transport</keyword>
<feature type="transmembrane region" description="Helical" evidence="7">
    <location>
        <begin position="35"/>
        <end position="58"/>
    </location>
</feature>
<feature type="transmembrane region" description="Helical" evidence="7">
    <location>
        <begin position="239"/>
        <end position="259"/>
    </location>
</feature>
<keyword evidence="3" id="KW-1003">Cell membrane</keyword>
<protein>
    <submittedName>
        <fullName evidence="9">Multiple sugar transport system permease protein</fullName>
    </submittedName>
</protein>
<keyword evidence="10" id="KW-1185">Reference proteome</keyword>
<dbReference type="AlphaFoldDB" id="A0A852S834"/>
<keyword evidence="5 7" id="KW-1133">Transmembrane helix</keyword>
<evidence type="ECO:0000313" key="10">
    <source>
        <dbReference type="Proteomes" id="UP000549913"/>
    </source>
</evidence>
<dbReference type="RefSeq" id="WP_179546750.1">
    <property type="nucleotide sequence ID" value="NZ_BSEW01000001.1"/>
</dbReference>
<keyword evidence="6 7" id="KW-0472">Membrane</keyword>
<evidence type="ECO:0000259" key="8">
    <source>
        <dbReference type="PROSITE" id="PS50928"/>
    </source>
</evidence>
<evidence type="ECO:0000256" key="6">
    <source>
        <dbReference type="ARBA" id="ARBA00023136"/>
    </source>
</evidence>
<dbReference type="GO" id="GO:0005886">
    <property type="term" value="C:plasma membrane"/>
    <property type="evidence" value="ECO:0007669"/>
    <property type="project" value="UniProtKB-SubCell"/>
</dbReference>
<organism evidence="9 10">
    <name type="scientific">Herbiconiux flava</name>
    <dbReference type="NCBI Taxonomy" id="881268"/>
    <lineage>
        <taxon>Bacteria</taxon>
        <taxon>Bacillati</taxon>
        <taxon>Actinomycetota</taxon>
        <taxon>Actinomycetes</taxon>
        <taxon>Micrococcales</taxon>
        <taxon>Microbacteriaceae</taxon>
        <taxon>Herbiconiux</taxon>
    </lineage>
</organism>
<dbReference type="Pfam" id="PF00528">
    <property type="entry name" value="BPD_transp_1"/>
    <property type="match status" value="1"/>
</dbReference>
<name>A0A852S834_9MICO</name>
<keyword evidence="4 7" id="KW-0812">Transmembrane</keyword>
<accession>A0A852S834</accession>
<feature type="transmembrane region" description="Helical" evidence="7">
    <location>
        <begin position="180"/>
        <end position="207"/>
    </location>
</feature>
<feature type="transmembrane region" description="Helical" evidence="7">
    <location>
        <begin position="103"/>
        <end position="126"/>
    </location>
</feature>
<gene>
    <name evidence="9" type="ORF">BJ984_000576</name>
</gene>
<dbReference type="EMBL" id="JACCBM010000001">
    <property type="protein sequence ID" value="NYD69418.1"/>
    <property type="molecule type" value="Genomic_DNA"/>
</dbReference>
<dbReference type="PROSITE" id="PS50928">
    <property type="entry name" value="ABC_TM1"/>
    <property type="match status" value="1"/>
</dbReference>
<dbReference type="InterPro" id="IPR000515">
    <property type="entry name" value="MetI-like"/>
</dbReference>
<evidence type="ECO:0000256" key="2">
    <source>
        <dbReference type="ARBA" id="ARBA00022448"/>
    </source>
</evidence>
<dbReference type="InterPro" id="IPR035906">
    <property type="entry name" value="MetI-like_sf"/>
</dbReference>
<evidence type="ECO:0000256" key="4">
    <source>
        <dbReference type="ARBA" id="ARBA00022692"/>
    </source>
</evidence>
<dbReference type="Proteomes" id="UP000549913">
    <property type="component" value="Unassembled WGS sequence"/>
</dbReference>
<comment type="subcellular location">
    <subcellularLocation>
        <location evidence="1 7">Cell membrane</location>
        <topology evidence="1 7">Multi-pass membrane protein</topology>
    </subcellularLocation>
</comment>
<dbReference type="PANTHER" id="PTHR30193:SF41">
    <property type="entry name" value="DIACETYLCHITOBIOSE UPTAKE SYSTEM PERMEASE PROTEIN NGCF"/>
    <property type="match status" value="1"/>
</dbReference>
<feature type="transmembrane region" description="Helical" evidence="7">
    <location>
        <begin position="292"/>
        <end position="317"/>
    </location>
</feature>
<evidence type="ECO:0000313" key="9">
    <source>
        <dbReference type="EMBL" id="NYD69418.1"/>
    </source>
</evidence>
<evidence type="ECO:0000256" key="3">
    <source>
        <dbReference type="ARBA" id="ARBA00022475"/>
    </source>
</evidence>
<dbReference type="GO" id="GO:0055085">
    <property type="term" value="P:transmembrane transport"/>
    <property type="evidence" value="ECO:0007669"/>
    <property type="project" value="InterPro"/>
</dbReference>
<dbReference type="SUPFAM" id="SSF161098">
    <property type="entry name" value="MetI-like"/>
    <property type="match status" value="1"/>
</dbReference>
<sequence length="325" mass="34616">MTTSTSTALPAVRAAAETAVARPAGGRRRGSTPRLAPWLFVGPAVLLAFGLLLVPLLYTVWLSFRGTRVSGSGLGTRQEVFVGLDNYLASIGNPELWAGFGRMLVYGVISVPVTMILALVFALLLDNLSTRFGRFSRIAIFIPYAVPGVIAALMWGFLYLPGVSPITAVFEAAGLSAPQFLGAEMIFGSVANIAIWGSVGFNMVILYTSLRGLPSEIYDAARIDGCSEVQLALRIKLPLIVPGVIMTGLFSIIGALQVFSEPNTLLTLTTTISSDWVPMMLIYRDAFVTNDLFAASATSVIVTLVTLAASVGLLRFLQGRAFGED</sequence>
<reference evidence="9 10" key="1">
    <citation type="submission" date="2020-07" db="EMBL/GenBank/DDBJ databases">
        <title>Sequencing the genomes of 1000 actinobacteria strains.</title>
        <authorList>
            <person name="Klenk H.-P."/>
        </authorList>
    </citation>
    <scope>NUCLEOTIDE SEQUENCE [LARGE SCALE GENOMIC DNA]</scope>
    <source>
        <strain evidence="9 10">DSM 26474</strain>
    </source>
</reference>
<comment type="similarity">
    <text evidence="7">Belongs to the binding-protein-dependent transport system permease family.</text>
</comment>
<dbReference type="PANTHER" id="PTHR30193">
    <property type="entry name" value="ABC TRANSPORTER PERMEASE PROTEIN"/>
    <property type="match status" value="1"/>
</dbReference>